<dbReference type="CDD" id="cd04496">
    <property type="entry name" value="SSB_OBF"/>
    <property type="match status" value="1"/>
</dbReference>
<comment type="caution">
    <text evidence="2">The sequence shown here is derived from an EMBL/GenBank/DDBJ whole genome shotgun (WGS) entry which is preliminary data.</text>
</comment>
<dbReference type="OrthoDB" id="4427276at2"/>
<accession>A0A0Q0DVW1</accession>
<reference evidence="2 3" key="1">
    <citation type="submission" date="2015-09" db="EMBL/GenBank/DDBJ databases">
        <title>Genome announcement of multiple Pseudomonas syringae strains.</title>
        <authorList>
            <person name="Thakur S."/>
            <person name="Wang P.W."/>
            <person name="Gong Y."/>
            <person name="Weir B.S."/>
            <person name="Guttman D.S."/>
        </authorList>
    </citation>
    <scope>NUCLEOTIDE SEQUENCE [LARGE SCALE GENOMIC DNA]</scope>
    <source>
        <strain evidence="2 3">ICMP3962</strain>
    </source>
</reference>
<dbReference type="GO" id="GO:0006260">
    <property type="term" value="P:DNA replication"/>
    <property type="evidence" value="ECO:0007669"/>
    <property type="project" value="InterPro"/>
</dbReference>
<dbReference type="InterPro" id="IPR000424">
    <property type="entry name" value="Primosome_PriB/ssb"/>
</dbReference>
<dbReference type="InterPro" id="IPR011344">
    <property type="entry name" value="ssDNA-bd"/>
</dbReference>
<dbReference type="PROSITE" id="PS50935">
    <property type="entry name" value="SSB"/>
    <property type="match status" value="1"/>
</dbReference>
<gene>
    <name evidence="2" type="ORF">ALO41_200238</name>
</gene>
<dbReference type="Pfam" id="PF00436">
    <property type="entry name" value="SSB"/>
    <property type="match status" value="1"/>
</dbReference>
<evidence type="ECO:0000313" key="2">
    <source>
        <dbReference type="EMBL" id="KPZ12426.1"/>
    </source>
</evidence>
<dbReference type="GO" id="GO:0003697">
    <property type="term" value="F:single-stranded DNA binding"/>
    <property type="evidence" value="ECO:0007669"/>
    <property type="project" value="InterPro"/>
</dbReference>
<sequence>MATDFNGEGNIGTDPEYKEFPNGDKEPRRLLRLNVYFDNSIPATNGGFEDKGGFWANVDWWHRDAEHFASLFAKGQRVLIFGRVLLEQWVDDRQEQQAAIKVRADRVAILPHRVASVSMQPKTDRVSPQTA</sequence>
<evidence type="ECO:0000256" key="1">
    <source>
        <dbReference type="SAM" id="MobiDB-lite"/>
    </source>
</evidence>
<dbReference type="PATRIC" id="fig|251720.4.peg.1914"/>
<dbReference type="EMBL" id="LJRQ01000195">
    <property type="protein sequence ID" value="KPZ12426.1"/>
    <property type="molecule type" value="Genomic_DNA"/>
</dbReference>
<dbReference type="PIRSF" id="PIRSF002070">
    <property type="entry name" value="SSB"/>
    <property type="match status" value="1"/>
</dbReference>
<feature type="region of interest" description="Disordered" evidence="1">
    <location>
        <begin position="1"/>
        <end position="25"/>
    </location>
</feature>
<dbReference type="Gene3D" id="2.40.50.140">
    <property type="entry name" value="Nucleic acid-binding proteins"/>
    <property type="match status" value="1"/>
</dbReference>
<name>A0A0Q0DVW1_PSEA0</name>
<protein>
    <submittedName>
        <fullName evidence="2">Uncharacterized protein</fullName>
    </submittedName>
</protein>
<dbReference type="SUPFAM" id="SSF50249">
    <property type="entry name" value="Nucleic acid-binding proteins"/>
    <property type="match status" value="1"/>
</dbReference>
<feature type="compositionally biased region" description="Basic and acidic residues" evidence="1">
    <location>
        <begin position="15"/>
        <end position="25"/>
    </location>
</feature>
<evidence type="ECO:0000313" key="3">
    <source>
        <dbReference type="Proteomes" id="UP000050266"/>
    </source>
</evidence>
<dbReference type="RefSeq" id="WP_054098864.1">
    <property type="nucleotide sequence ID" value="NZ_LIHQ01000216.1"/>
</dbReference>
<dbReference type="NCBIfam" id="NF006039">
    <property type="entry name" value="PRK08182.1"/>
    <property type="match status" value="1"/>
</dbReference>
<organism evidence="2 3">
    <name type="scientific">Pseudomonas amygdali pv. ulmi</name>
    <dbReference type="NCBI Taxonomy" id="251720"/>
    <lineage>
        <taxon>Bacteria</taxon>
        <taxon>Pseudomonadati</taxon>
        <taxon>Pseudomonadota</taxon>
        <taxon>Gammaproteobacteria</taxon>
        <taxon>Pseudomonadales</taxon>
        <taxon>Pseudomonadaceae</taxon>
        <taxon>Pseudomonas</taxon>
        <taxon>Pseudomonas amygdali</taxon>
    </lineage>
</organism>
<dbReference type="InterPro" id="IPR012340">
    <property type="entry name" value="NA-bd_OB-fold"/>
</dbReference>
<dbReference type="AlphaFoldDB" id="A0A0Q0DVW1"/>
<dbReference type="Proteomes" id="UP000050266">
    <property type="component" value="Unassembled WGS sequence"/>
</dbReference>
<proteinExistence type="predicted"/>